<dbReference type="KEGG" id="nai:NECAME_06508"/>
<organism evidence="1 2">
    <name type="scientific">Necator americanus</name>
    <name type="common">Human hookworm</name>
    <dbReference type="NCBI Taxonomy" id="51031"/>
    <lineage>
        <taxon>Eukaryota</taxon>
        <taxon>Metazoa</taxon>
        <taxon>Ecdysozoa</taxon>
        <taxon>Nematoda</taxon>
        <taxon>Chromadorea</taxon>
        <taxon>Rhabditida</taxon>
        <taxon>Rhabditina</taxon>
        <taxon>Rhabditomorpha</taxon>
        <taxon>Strongyloidea</taxon>
        <taxon>Ancylostomatidae</taxon>
        <taxon>Bunostominae</taxon>
        <taxon>Necator</taxon>
    </lineage>
</organism>
<reference evidence="2" key="1">
    <citation type="journal article" date="2014" name="Nat. Genet.">
        <title>Genome of the human hookworm Necator americanus.</title>
        <authorList>
            <person name="Tang Y.T."/>
            <person name="Gao X."/>
            <person name="Rosa B.A."/>
            <person name="Abubucker S."/>
            <person name="Hallsworth-Pepin K."/>
            <person name="Martin J."/>
            <person name="Tyagi R."/>
            <person name="Heizer E."/>
            <person name="Zhang X."/>
            <person name="Bhonagiri-Palsikar V."/>
            <person name="Minx P."/>
            <person name="Warren W.C."/>
            <person name="Wang Q."/>
            <person name="Zhan B."/>
            <person name="Hotez P.J."/>
            <person name="Sternberg P.W."/>
            <person name="Dougall A."/>
            <person name="Gaze S.T."/>
            <person name="Mulvenna J."/>
            <person name="Sotillo J."/>
            <person name="Ranganathan S."/>
            <person name="Rabelo E.M."/>
            <person name="Wilson R.K."/>
            <person name="Felgner P.L."/>
            <person name="Bethony J."/>
            <person name="Hawdon J.M."/>
            <person name="Gasser R.B."/>
            <person name="Loukas A."/>
            <person name="Mitreva M."/>
        </authorList>
    </citation>
    <scope>NUCLEOTIDE SEQUENCE [LARGE SCALE GENOMIC DNA]</scope>
</reference>
<evidence type="ECO:0000313" key="2">
    <source>
        <dbReference type="Proteomes" id="UP000053676"/>
    </source>
</evidence>
<dbReference type="AlphaFoldDB" id="W2TTU8"/>
<dbReference type="Proteomes" id="UP000053676">
    <property type="component" value="Unassembled WGS sequence"/>
</dbReference>
<sequence length="81" mass="9400">MQNPESAENGQFDPFNTLSNDLITRINKKPMNEIKSRDKTLWSETFSCRRARFTDKRRCGFGILIFALVEHHGFVGPQLKN</sequence>
<proteinExistence type="predicted"/>
<evidence type="ECO:0000313" key="1">
    <source>
        <dbReference type="EMBL" id="ETN85213.1"/>
    </source>
</evidence>
<gene>
    <name evidence="1" type="ORF">NECAME_06508</name>
</gene>
<protein>
    <submittedName>
        <fullName evidence="1">Uncharacterized protein</fullName>
    </submittedName>
</protein>
<name>W2TTU8_NECAM</name>
<dbReference type="EMBL" id="KI657782">
    <property type="protein sequence ID" value="ETN85213.1"/>
    <property type="molecule type" value="Genomic_DNA"/>
</dbReference>
<accession>W2TTU8</accession>
<keyword evidence="2" id="KW-1185">Reference proteome</keyword>